<dbReference type="AlphaFoldDB" id="A0A6Q2YBB9"/>
<dbReference type="UniPathway" id="UPA00528">
    <property type="reaction ID" value="UER00586"/>
</dbReference>
<dbReference type="PANTHER" id="PTHR11751">
    <property type="entry name" value="ALANINE AMINOTRANSFERASE"/>
    <property type="match status" value="1"/>
</dbReference>
<proteinExistence type="inferred from homology"/>
<dbReference type="Ensembl" id="ENSELUT00000086511.2">
    <property type="protein sequence ID" value="ENSELUP00000063269.2"/>
    <property type="gene ID" value="ENSELUG00000020949.3"/>
</dbReference>
<evidence type="ECO:0000256" key="7">
    <source>
        <dbReference type="ARBA" id="ARBA00025785"/>
    </source>
</evidence>
<keyword evidence="5" id="KW-0663">Pyridoxal phosphate</keyword>
<evidence type="ECO:0000256" key="4">
    <source>
        <dbReference type="ARBA" id="ARBA00022679"/>
    </source>
</evidence>
<dbReference type="InParanoid" id="A0A6Q2YBB9"/>
<dbReference type="InterPro" id="IPR004839">
    <property type="entry name" value="Aminotransferase_I/II_large"/>
</dbReference>
<evidence type="ECO:0000256" key="8">
    <source>
        <dbReference type="ARBA" id="ARBA00026106"/>
    </source>
</evidence>
<comment type="cofactor">
    <cofactor evidence="1">
        <name>pyridoxal 5'-phosphate</name>
        <dbReference type="ChEBI" id="CHEBI:597326"/>
    </cofactor>
</comment>
<dbReference type="InterPro" id="IPR015424">
    <property type="entry name" value="PyrdxlP-dep_Trfase"/>
</dbReference>
<evidence type="ECO:0000259" key="10">
    <source>
        <dbReference type="Pfam" id="PF00155"/>
    </source>
</evidence>
<dbReference type="InterPro" id="IPR015421">
    <property type="entry name" value="PyrdxlP-dep_Trfase_major"/>
</dbReference>
<dbReference type="FunFam" id="3.40.640.10:FF:000129">
    <property type="entry name" value="Alanine aminotransferase 2"/>
    <property type="match status" value="1"/>
</dbReference>
<evidence type="ECO:0000256" key="3">
    <source>
        <dbReference type="ARBA" id="ARBA00022576"/>
    </source>
</evidence>
<comment type="catalytic activity">
    <reaction evidence="9">
        <text>L-alanine + 2-oxoglutarate = pyruvate + L-glutamate</text>
        <dbReference type="Rhea" id="RHEA:19453"/>
        <dbReference type="ChEBI" id="CHEBI:15361"/>
        <dbReference type="ChEBI" id="CHEBI:16810"/>
        <dbReference type="ChEBI" id="CHEBI:29985"/>
        <dbReference type="ChEBI" id="CHEBI:57972"/>
        <dbReference type="EC" id="2.6.1.2"/>
    </reaction>
</comment>
<reference evidence="11" key="3">
    <citation type="submission" date="2025-08" db="UniProtKB">
        <authorList>
            <consortium name="Ensembl"/>
        </authorList>
    </citation>
    <scope>IDENTIFICATION</scope>
</reference>
<evidence type="ECO:0000256" key="1">
    <source>
        <dbReference type="ARBA" id="ARBA00001933"/>
    </source>
</evidence>
<dbReference type="Bgee" id="ENSELUG00000020949">
    <property type="expression patterns" value="Expressed in mesonephros and 3 other cell types or tissues"/>
</dbReference>
<keyword evidence="3" id="KW-0032">Aminotransferase</keyword>
<dbReference type="EC" id="2.6.1.2" evidence="8"/>
<dbReference type="GO" id="GO:0004021">
    <property type="term" value="F:L-alanine:2-oxoglutarate aminotransferase activity"/>
    <property type="evidence" value="ECO:0007669"/>
    <property type="project" value="UniProtKB-EC"/>
</dbReference>
<name>A0A6Q2YBB9_ESOLU</name>
<evidence type="ECO:0000313" key="12">
    <source>
        <dbReference type="Proteomes" id="UP000265140"/>
    </source>
</evidence>
<dbReference type="SUPFAM" id="SSF53383">
    <property type="entry name" value="PLP-dependent transferases"/>
    <property type="match status" value="1"/>
</dbReference>
<reference evidence="11" key="4">
    <citation type="submission" date="2025-09" db="UniProtKB">
        <authorList>
            <consortium name="Ensembl"/>
        </authorList>
    </citation>
    <scope>IDENTIFICATION</scope>
</reference>
<evidence type="ECO:0000313" key="11">
    <source>
        <dbReference type="Ensembl" id="ENSELUP00000063269.2"/>
    </source>
</evidence>
<reference evidence="11" key="2">
    <citation type="submission" date="2020-02" db="EMBL/GenBank/DDBJ databases">
        <title>Esox lucius (northern pike) genome, fEsoLuc1, primary haplotype.</title>
        <authorList>
            <person name="Myers G."/>
            <person name="Karagic N."/>
            <person name="Meyer A."/>
            <person name="Pippel M."/>
            <person name="Reichard M."/>
            <person name="Winkler S."/>
            <person name="Tracey A."/>
            <person name="Sims Y."/>
            <person name="Howe K."/>
            <person name="Rhie A."/>
            <person name="Formenti G."/>
            <person name="Durbin R."/>
            <person name="Fedrigo O."/>
            <person name="Jarvis E.D."/>
        </authorList>
    </citation>
    <scope>NUCLEOTIDE SEQUENCE [LARGE SCALE GENOMIC DNA]</scope>
</reference>
<comment type="pathway">
    <text evidence="6">Amino-acid degradation; L-alanine degradation via transaminase pathway; pyruvate from L-alanine: step 1/1.</text>
</comment>
<evidence type="ECO:0000256" key="6">
    <source>
        <dbReference type="ARBA" id="ARBA00025708"/>
    </source>
</evidence>
<reference evidence="12" key="1">
    <citation type="journal article" date="2014" name="PLoS ONE">
        <title>The genome and linkage map of the northern pike (Esox lucius): conserved synteny revealed between the salmonid sister group and the Neoteleostei.</title>
        <authorList>
            <person name="Rondeau E.B."/>
            <person name="Minkley D.R."/>
            <person name="Leong J.S."/>
            <person name="Messmer A.M."/>
            <person name="Jantzen J.R."/>
            <person name="von Schalburg K.R."/>
            <person name="Lemon C."/>
            <person name="Bird N.H."/>
            <person name="Koop B.F."/>
        </authorList>
    </citation>
    <scope>NUCLEOTIDE SEQUENCE</scope>
</reference>
<organism evidence="11 12">
    <name type="scientific">Esox lucius</name>
    <name type="common">Northern pike</name>
    <dbReference type="NCBI Taxonomy" id="8010"/>
    <lineage>
        <taxon>Eukaryota</taxon>
        <taxon>Metazoa</taxon>
        <taxon>Chordata</taxon>
        <taxon>Craniata</taxon>
        <taxon>Vertebrata</taxon>
        <taxon>Euteleostomi</taxon>
        <taxon>Actinopterygii</taxon>
        <taxon>Neopterygii</taxon>
        <taxon>Teleostei</taxon>
        <taxon>Protacanthopterygii</taxon>
        <taxon>Esociformes</taxon>
        <taxon>Esocidae</taxon>
        <taxon>Esox</taxon>
    </lineage>
</organism>
<comment type="subunit">
    <text evidence="2">Homodimer.</text>
</comment>
<dbReference type="GO" id="GO:0030170">
    <property type="term" value="F:pyridoxal phosphate binding"/>
    <property type="evidence" value="ECO:0007669"/>
    <property type="project" value="InterPro"/>
</dbReference>
<dbReference type="GeneTree" id="ENSGT00940000155265"/>
<accession>A0A6Q2YBB9</accession>
<dbReference type="InterPro" id="IPR045088">
    <property type="entry name" value="ALAT1/2-like"/>
</dbReference>
<comment type="similarity">
    <text evidence="7">Belongs to the class-I pyridoxal-phosphate-dependent aminotransferase family. Alanine aminotransferase subfamily.</text>
</comment>
<sequence>SKRTGYCENRMSFLSVREISPKVRSINPTELEPLVKRAAQIKTELTQGVRKSYKDVIDVCWGDPHRGGVKPLTFVRQVLAACMYPQLIHSDKLPVDVRRRAQRLLDVCDGESVGSYTATAGIPYIRSNLARFISRRDGGVPSSPENIFLSSGSQISLTHVLKLLIHNQASLPIGVLTPMSTYSTFKMAVEGLGGAVIPYYLEEERGWELRVEELRRVLREFKDVCNPVALYVINPGNPTGHVQSRTSIEEVIRFAAEERLFLMADEVYQDSIFGEDTEFVSYKKVLSEMGPPLSHQVELASFHSVSKGFMGECGLRGGYVELVNLDPEVKKYIYNIFLTDSSPAVTGQLALDLMVNPPRPGDPSYPVYAQVRPIKIILWKLMPQRNILEVLNNIPGISCQPITGGAFILPRLHLPQGAVRKAEELGMQPDLWYCKLLLEEAGVCVGPGCEYGQKEGTYHIRLRVLTPVDTMEEVLRRLKNFHLNFLKEFS</sequence>
<dbReference type="Proteomes" id="UP000265140">
    <property type="component" value="Chromosome 3"/>
</dbReference>
<dbReference type="InterPro" id="IPR015422">
    <property type="entry name" value="PyrdxlP-dep_Trfase_small"/>
</dbReference>
<dbReference type="PANTHER" id="PTHR11751:SF469">
    <property type="entry name" value="ALANINE TRANSAMINASE"/>
    <property type="match status" value="1"/>
</dbReference>
<evidence type="ECO:0000256" key="9">
    <source>
        <dbReference type="ARBA" id="ARBA00047412"/>
    </source>
</evidence>
<evidence type="ECO:0000256" key="2">
    <source>
        <dbReference type="ARBA" id="ARBA00011738"/>
    </source>
</evidence>
<keyword evidence="4" id="KW-0808">Transferase</keyword>
<dbReference type="GO" id="GO:0042853">
    <property type="term" value="P:L-alanine catabolic process"/>
    <property type="evidence" value="ECO:0007669"/>
    <property type="project" value="UniProtKB-UniPathway"/>
</dbReference>
<dbReference type="Gene3D" id="3.90.1150.10">
    <property type="entry name" value="Aspartate Aminotransferase, domain 1"/>
    <property type="match status" value="1"/>
</dbReference>
<dbReference type="Gene3D" id="3.40.640.10">
    <property type="entry name" value="Type I PLP-dependent aspartate aminotransferase-like (Major domain)"/>
    <property type="match status" value="1"/>
</dbReference>
<protein>
    <recommendedName>
        <fullName evidence="8">alanine transaminase</fullName>
        <ecNumber evidence="8">2.6.1.2</ecNumber>
    </recommendedName>
</protein>
<dbReference type="CDD" id="cd00609">
    <property type="entry name" value="AAT_like"/>
    <property type="match status" value="1"/>
</dbReference>
<feature type="domain" description="Aminotransferase class I/classII large" evidence="10">
    <location>
        <begin position="93"/>
        <end position="478"/>
    </location>
</feature>
<evidence type="ECO:0000256" key="5">
    <source>
        <dbReference type="ARBA" id="ARBA00022898"/>
    </source>
</evidence>
<keyword evidence="12" id="KW-1185">Reference proteome</keyword>
<dbReference type="Gene3D" id="1.10.287.1970">
    <property type="match status" value="1"/>
</dbReference>
<dbReference type="OMA" id="HHIRICL"/>
<dbReference type="Pfam" id="PF00155">
    <property type="entry name" value="Aminotran_1_2"/>
    <property type="match status" value="1"/>
</dbReference>